<evidence type="ECO:0000256" key="6">
    <source>
        <dbReference type="SAM" id="Phobius"/>
    </source>
</evidence>
<dbReference type="EMBL" id="RYYU01000001">
    <property type="protein sequence ID" value="RUL60000.1"/>
    <property type="molecule type" value="Genomic_DNA"/>
</dbReference>
<evidence type="ECO:0000313" key="7">
    <source>
        <dbReference type="EMBL" id="RUL60000.1"/>
    </source>
</evidence>
<feature type="transmembrane region" description="Helical" evidence="6">
    <location>
        <begin position="12"/>
        <end position="32"/>
    </location>
</feature>
<feature type="transmembrane region" description="Helical" evidence="6">
    <location>
        <begin position="161"/>
        <end position="181"/>
    </location>
</feature>
<dbReference type="RefSeq" id="WP_126679095.1">
    <property type="nucleotide sequence ID" value="NZ_RYYU01000001.1"/>
</dbReference>
<feature type="transmembrane region" description="Helical" evidence="6">
    <location>
        <begin position="85"/>
        <end position="107"/>
    </location>
</feature>
<evidence type="ECO:0000256" key="4">
    <source>
        <dbReference type="ARBA" id="ARBA00022989"/>
    </source>
</evidence>
<feature type="transmembrane region" description="Helical" evidence="6">
    <location>
        <begin position="419"/>
        <end position="437"/>
    </location>
</feature>
<keyword evidence="4 6" id="KW-1133">Transmembrane helix</keyword>
<keyword evidence="5 6" id="KW-0472">Membrane</keyword>
<gene>
    <name evidence="7" type="ORF">EHV08_09740</name>
</gene>
<comment type="caution">
    <text evidence="7">The sequence shown here is derived from an EMBL/GenBank/DDBJ whole genome shotgun (WGS) entry which is preliminary data.</text>
</comment>
<feature type="transmembrane region" description="Helical" evidence="6">
    <location>
        <begin position="38"/>
        <end position="64"/>
    </location>
</feature>
<keyword evidence="8" id="KW-1185">Reference proteome</keyword>
<keyword evidence="3 6" id="KW-0812">Transmembrane</keyword>
<dbReference type="OrthoDB" id="9776324at2"/>
<dbReference type="GO" id="GO:0015297">
    <property type="term" value="F:antiporter activity"/>
    <property type="evidence" value="ECO:0007669"/>
    <property type="project" value="InterPro"/>
</dbReference>
<feature type="transmembrane region" description="Helical" evidence="6">
    <location>
        <begin position="384"/>
        <end position="407"/>
    </location>
</feature>
<feature type="transmembrane region" description="Helical" evidence="6">
    <location>
        <begin position="273"/>
        <end position="293"/>
    </location>
</feature>
<comment type="subcellular location">
    <subcellularLocation>
        <location evidence="1">Membrane</location>
        <topology evidence="1">Multi-pass membrane protein</topology>
    </subcellularLocation>
</comment>
<dbReference type="PANTHER" id="PTHR42893">
    <property type="entry name" value="PROTEIN DETOXIFICATION 44, CHLOROPLASTIC-RELATED"/>
    <property type="match status" value="1"/>
</dbReference>
<dbReference type="GO" id="GO:0042910">
    <property type="term" value="F:xenobiotic transmembrane transporter activity"/>
    <property type="evidence" value="ECO:0007669"/>
    <property type="project" value="InterPro"/>
</dbReference>
<protein>
    <submittedName>
        <fullName evidence="7">MATE family efflux transporter</fullName>
    </submittedName>
</protein>
<dbReference type="Proteomes" id="UP000278983">
    <property type="component" value="Unassembled WGS sequence"/>
</dbReference>
<evidence type="ECO:0000313" key="8">
    <source>
        <dbReference type="Proteomes" id="UP000278983"/>
    </source>
</evidence>
<dbReference type="Pfam" id="PF01554">
    <property type="entry name" value="MatE"/>
    <property type="match status" value="2"/>
</dbReference>
<proteinExistence type="inferred from homology"/>
<dbReference type="GO" id="GO:0005886">
    <property type="term" value="C:plasma membrane"/>
    <property type="evidence" value="ECO:0007669"/>
    <property type="project" value="TreeGrafter"/>
</dbReference>
<feature type="transmembrane region" description="Helical" evidence="6">
    <location>
        <begin position="299"/>
        <end position="320"/>
    </location>
</feature>
<organism evidence="7 8">
    <name type="scientific">Prevotella koreensis</name>
    <dbReference type="NCBI Taxonomy" id="2490854"/>
    <lineage>
        <taxon>Bacteria</taxon>
        <taxon>Pseudomonadati</taxon>
        <taxon>Bacteroidota</taxon>
        <taxon>Bacteroidia</taxon>
        <taxon>Bacteroidales</taxon>
        <taxon>Prevotellaceae</taxon>
        <taxon>Prevotella</taxon>
    </lineage>
</organism>
<dbReference type="CDD" id="cd13136">
    <property type="entry name" value="MATE_DinF_like"/>
    <property type="match status" value="1"/>
</dbReference>
<comment type="similarity">
    <text evidence="2">Belongs to the multi antimicrobial extrusion (MATE) (TC 2.A.66.1) family.</text>
</comment>
<evidence type="ECO:0000256" key="1">
    <source>
        <dbReference type="ARBA" id="ARBA00004141"/>
    </source>
</evidence>
<evidence type="ECO:0000256" key="5">
    <source>
        <dbReference type="ARBA" id="ARBA00023136"/>
    </source>
</evidence>
<dbReference type="AlphaFoldDB" id="A0A432LMF8"/>
<feature type="transmembrane region" description="Helical" evidence="6">
    <location>
        <begin position="127"/>
        <end position="149"/>
    </location>
</feature>
<dbReference type="InterPro" id="IPR044644">
    <property type="entry name" value="DinF-like"/>
</dbReference>
<dbReference type="InterPro" id="IPR002528">
    <property type="entry name" value="MATE_fam"/>
</dbReference>
<dbReference type="PANTHER" id="PTHR42893:SF46">
    <property type="entry name" value="PROTEIN DETOXIFICATION 44, CHLOROPLASTIC"/>
    <property type="match status" value="1"/>
</dbReference>
<sequence length="474" mass="52797">MKKTDRQILDIAVPSIISNITVPLLGLVDVAITGHLGAASYIGAIALGGMLFNIIYWIFSFLRMGTSGLTSQSLGRNDTDNIIRMLVRSLAIAFSIAATLLLLQIPLRELGLLIMQPGDEVRRMTVTYFNICIWGAPATLGLFALNGWLIGMQNSRIPMSIAITQNIVNILVSLILVFGIGMRIEGVATGTLIAQWCGFLMGVLLCHRKYFHKERIIEKLLPLKHYLSPTLNTQPSALLGQETLSKRSVETTLNAPRSTIITYRRFFVLNRDIFFRTLCIVSVITFFTSAGSWQGEIKLAVNTLLMQLYLLVSYVMDGFANAGEAMSGKFLGAGDSTALRTTVRRTFFWGTMTAAIFTLVYIVGGKRFLMILTDEPSVVEASTIYIWWAYLVPFCSVAAFIWDGIFIGLTAARQMLQSMFLATVVFFAVYFISVKTLGNHGLWLAFLCYLFVRGVIQTALFPRIIHRIFPIRDK</sequence>
<evidence type="ECO:0000256" key="3">
    <source>
        <dbReference type="ARBA" id="ARBA00022692"/>
    </source>
</evidence>
<reference evidence="7 8" key="1">
    <citation type="submission" date="2018-12" db="EMBL/GenBank/DDBJ databases">
        <title>Genome sequencing of Prevotella sp. KCOM 3155 (= JS262).</title>
        <authorList>
            <person name="Kook J.-K."/>
            <person name="Park S.-N."/>
            <person name="Lim Y.K."/>
        </authorList>
    </citation>
    <scope>NUCLEOTIDE SEQUENCE [LARGE SCALE GENOMIC DNA]</scope>
    <source>
        <strain evidence="7 8">KCOM 3155</strain>
    </source>
</reference>
<evidence type="ECO:0000256" key="2">
    <source>
        <dbReference type="ARBA" id="ARBA00010199"/>
    </source>
</evidence>
<feature type="transmembrane region" description="Helical" evidence="6">
    <location>
        <begin position="346"/>
        <end position="364"/>
    </location>
</feature>
<accession>A0A432LMF8</accession>
<feature type="transmembrane region" description="Helical" evidence="6">
    <location>
        <begin position="187"/>
        <end position="206"/>
    </location>
</feature>
<name>A0A432LMF8_9BACT</name>
<feature type="transmembrane region" description="Helical" evidence="6">
    <location>
        <begin position="443"/>
        <end position="465"/>
    </location>
</feature>